<dbReference type="AlphaFoldDB" id="A0A4Z0YB83"/>
<accession>A0A4Z0YB83</accession>
<proteinExistence type="predicted"/>
<evidence type="ECO:0000313" key="2">
    <source>
        <dbReference type="Proteomes" id="UP000297714"/>
    </source>
</evidence>
<protein>
    <submittedName>
        <fullName evidence="1">Uncharacterized protein</fullName>
    </submittedName>
</protein>
<name>A0A4Z0YB83_9FIRM</name>
<reference evidence="1 2" key="1">
    <citation type="submission" date="2019-04" db="EMBL/GenBank/DDBJ databases">
        <authorList>
            <person name="Poehlein A."/>
            <person name="Bengelsdorf F.R."/>
            <person name="Duerre P."/>
            <person name="Daniel R."/>
        </authorList>
    </citation>
    <scope>NUCLEOTIDE SEQUENCE [LARGE SCALE GENOMIC DNA]</scope>
    <source>
        <strain evidence="1 2">BS-1</strain>
    </source>
</reference>
<gene>
    <name evidence="1" type="ORF">CAGA_12680</name>
</gene>
<evidence type="ECO:0000313" key="1">
    <source>
        <dbReference type="EMBL" id="TGJ76725.1"/>
    </source>
</evidence>
<dbReference type="EMBL" id="SRMQ01000004">
    <property type="protein sequence ID" value="TGJ76725.1"/>
    <property type="molecule type" value="Genomic_DNA"/>
</dbReference>
<organism evidence="1 2">
    <name type="scientific">Caproiciproducens galactitolivorans</name>
    <dbReference type="NCBI Taxonomy" id="642589"/>
    <lineage>
        <taxon>Bacteria</taxon>
        <taxon>Bacillati</taxon>
        <taxon>Bacillota</taxon>
        <taxon>Clostridia</taxon>
        <taxon>Eubacteriales</taxon>
        <taxon>Acutalibacteraceae</taxon>
        <taxon>Caproiciproducens</taxon>
    </lineage>
</organism>
<keyword evidence="2" id="KW-1185">Reference proteome</keyword>
<sequence>MHFNSPAFLFPEVRKDMLVRYKKNKKPACYDSDVLVTTGTIPAAKRPKGPFKSCGNCPYPSHGFICYSSEEDCLRADMQKINKKANTKQKSI</sequence>
<comment type="caution">
    <text evidence="1">The sequence shown here is derived from an EMBL/GenBank/DDBJ whole genome shotgun (WGS) entry which is preliminary data.</text>
</comment>
<dbReference type="Proteomes" id="UP000297714">
    <property type="component" value="Unassembled WGS sequence"/>
</dbReference>